<accession>A0A0K1L375</accession>
<dbReference type="Proteomes" id="UP000284123">
    <property type="component" value="Unassembled WGS sequence"/>
</dbReference>
<dbReference type="Proteomes" id="UP000284716">
    <property type="component" value="Unassembled WGS sequence"/>
</dbReference>
<feature type="region of interest" description="Disordered" evidence="1">
    <location>
        <begin position="1"/>
        <end position="21"/>
    </location>
</feature>
<evidence type="ECO:0000313" key="2">
    <source>
        <dbReference type="EMBL" id="RND84681.1"/>
    </source>
</evidence>
<evidence type="ECO:0000313" key="4">
    <source>
        <dbReference type="Proteomes" id="UP000284123"/>
    </source>
</evidence>
<dbReference type="RefSeq" id="WP_005693073.1">
    <property type="nucleotide sequence ID" value="NZ_CP012188.1"/>
</dbReference>
<reference evidence="4 5" key="1">
    <citation type="journal article" date="2018" name="Front. Microbiol.">
        <title>Conversion of Methionine to Cysteine in Lactobacillus paracasei Depends on the Highly Mobile cysK-ctl-cysE Gene Cluster.</title>
        <authorList>
            <person name="Wuthrich D."/>
            <person name="Irmler S."/>
            <person name="Berthoud H."/>
            <person name="Guggenbuhl B."/>
            <person name="Eugster E."/>
            <person name="Bruggmann R."/>
        </authorList>
    </citation>
    <scope>NUCLEOTIDE SEQUENCE [LARGE SCALE GENOMIC DNA]</scope>
    <source>
        <strain evidence="2 5">FAM18157</strain>
        <strain evidence="3 4">FAM6012</strain>
    </source>
</reference>
<evidence type="ECO:0000313" key="3">
    <source>
        <dbReference type="EMBL" id="RNE33883.1"/>
    </source>
</evidence>
<protein>
    <submittedName>
        <fullName evidence="3">Uncharacterized protein</fullName>
    </submittedName>
</protein>
<proteinExistence type="predicted"/>
<dbReference type="EMBL" id="LKGI01000017">
    <property type="protein sequence ID" value="RNE33883.1"/>
    <property type="molecule type" value="Genomic_DNA"/>
</dbReference>
<name>A0A0K1L375_LACPA</name>
<gene>
    <name evidence="2" type="ORF">FAM18157_00113</name>
    <name evidence="3" type="ORF">FAM6012_00183</name>
</gene>
<dbReference type="AlphaFoldDB" id="A0A0K1L375"/>
<dbReference type="EMBL" id="LKFS01000012">
    <property type="protein sequence ID" value="RND84681.1"/>
    <property type="molecule type" value="Genomic_DNA"/>
</dbReference>
<evidence type="ECO:0000313" key="5">
    <source>
        <dbReference type="Proteomes" id="UP000284716"/>
    </source>
</evidence>
<evidence type="ECO:0000256" key="1">
    <source>
        <dbReference type="SAM" id="MobiDB-lite"/>
    </source>
</evidence>
<comment type="caution">
    <text evidence="3">The sequence shown here is derived from an EMBL/GenBank/DDBJ whole genome shotgun (WGS) entry which is preliminary data.</text>
</comment>
<sequence length="129" mass="14591">MSDDSIQPIINHHKRKQTSGLERKQVSIVGTNDFSATIDKEVANNNLPANDPRYKATTTMKISPVTNLKLQTLKPFINEQKSNERSDTMNDLINVLIESYIGKNLTARQANAYNQMFGLQLSMLKPKQK</sequence>
<organism evidence="3 4">
    <name type="scientific">Lacticaseibacillus paracasei</name>
    <name type="common">Lactobacillus paracasei</name>
    <dbReference type="NCBI Taxonomy" id="1597"/>
    <lineage>
        <taxon>Bacteria</taxon>
        <taxon>Bacillati</taxon>
        <taxon>Bacillota</taxon>
        <taxon>Bacilli</taxon>
        <taxon>Lactobacillales</taxon>
        <taxon>Lactobacillaceae</taxon>
        <taxon>Lacticaseibacillus</taxon>
    </lineage>
</organism>